<protein>
    <submittedName>
        <fullName evidence="3">Formylglycine-generating enzyme family protein</fullName>
    </submittedName>
</protein>
<dbReference type="SUPFAM" id="SSF56436">
    <property type="entry name" value="C-type lectin-like"/>
    <property type="match status" value="1"/>
</dbReference>
<sequence length="308" mass="31672">MTRLSSATARVSARASWGALGSSAGALVLFVVLASSSCSLAFDAGALSQGRSGNAPQDGGGDAPGPDGGNDGAPATSCPGTSGPASVRVGNGAGVSFCIDTTEVTIDQYRLFVNAKNGDTSGQRPECAFNTNYEPQLEDGTPVSDGSSGDTPVTYVDWCDAFAYCAWANKRLCGRVGGGPAPMATPGDPAQSQWMFACSRGGTRAYAYGTAFDTRACNDGAEGVAQVAPVKTFPKCIGGFEGIFDMSGNAGEWEDACNAAGNCLTRGGSSWDFRQPQRDRFACAIPYAPEGDPRSSRYPDLGFRCCAD</sequence>
<dbReference type="Pfam" id="PF03781">
    <property type="entry name" value="FGE-sulfatase"/>
    <property type="match status" value="1"/>
</dbReference>
<feature type="domain" description="Sulfatase-modifying factor enzyme-like" evidence="2">
    <location>
        <begin position="96"/>
        <end position="274"/>
    </location>
</feature>
<dbReference type="RefSeq" id="WP_394838879.1">
    <property type="nucleotide sequence ID" value="NZ_CP089929.1"/>
</dbReference>
<dbReference type="PANTHER" id="PTHR23150:SF19">
    <property type="entry name" value="FORMYLGLYCINE-GENERATING ENZYME"/>
    <property type="match status" value="1"/>
</dbReference>
<evidence type="ECO:0000259" key="2">
    <source>
        <dbReference type="Pfam" id="PF03781"/>
    </source>
</evidence>
<accession>A0ABZ2LH43</accession>
<evidence type="ECO:0000313" key="4">
    <source>
        <dbReference type="Proteomes" id="UP001374803"/>
    </source>
</evidence>
<dbReference type="EMBL" id="CP089983">
    <property type="protein sequence ID" value="WXB09208.1"/>
    <property type="molecule type" value="Genomic_DNA"/>
</dbReference>
<gene>
    <name evidence="3" type="ORF">LVJ94_18475</name>
</gene>
<dbReference type="InterPro" id="IPR042095">
    <property type="entry name" value="SUMF_sf"/>
</dbReference>
<keyword evidence="4" id="KW-1185">Reference proteome</keyword>
<evidence type="ECO:0000313" key="3">
    <source>
        <dbReference type="EMBL" id="WXB09208.1"/>
    </source>
</evidence>
<dbReference type="InterPro" id="IPR016187">
    <property type="entry name" value="CTDL_fold"/>
</dbReference>
<dbReference type="Proteomes" id="UP001374803">
    <property type="component" value="Chromosome"/>
</dbReference>
<organism evidence="3 4">
    <name type="scientific">Pendulispora rubella</name>
    <dbReference type="NCBI Taxonomy" id="2741070"/>
    <lineage>
        <taxon>Bacteria</taxon>
        <taxon>Pseudomonadati</taxon>
        <taxon>Myxococcota</taxon>
        <taxon>Myxococcia</taxon>
        <taxon>Myxococcales</taxon>
        <taxon>Sorangiineae</taxon>
        <taxon>Pendulisporaceae</taxon>
        <taxon>Pendulispora</taxon>
    </lineage>
</organism>
<dbReference type="InterPro" id="IPR051043">
    <property type="entry name" value="Sulfatase_Mod_Factor_Kinase"/>
</dbReference>
<dbReference type="InterPro" id="IPR005532">
    <property type="entry name" value="SUMF_dom"/>
</dbReference>
<proteinExistence type="predicted"/>
<dbReference type="Gene3D" id="3.90.1580.10">
    <property type="entry name" value="paralog of FGE (formylglycine-generating enzyme)"/>
    <property type="match status" value="1"/>
</dbReference>
<reference evidence="3" key="1">
    <citation type="submission" date="2021-12" db="EMBL/GenBank/DDBJ databases">
        <title>Discovery of the Pendulisporaceae a myxobacterial family with distinct sporulation behavior and unique specialized metabolism.</title>
        <authorList>
            <person name="Garcia R."/>
            <person name="Popoff A."/>
            <person name="Bader C.D."/>
            <person name="Loehr J."/>
            <person name="Walesch S."/>
            <person name="Walt C."/>
            <person name="Boldt J."/>
            <person name="Bunk B."/>
            <person name="Haeckl F.J.F.P.J."/>
            <person name="Gunesch A.P."/>
            <person name="Birkelbach J."/>
            <person name="Nuebel U."/>
            <person name="Pietschmann T."/>
            <person name="Bach T."/>
            <person name="Mueller R."/>
        </authorList>
    </citation>
    <scope>NUCLEOTIDE SEQUENCE</scope>
    <source>
        <strain evidence="3">MSr11367</strain>
    </source>
</reference>
<feature type="region of interest" description="Disordered" evidence="1">
    <location>
        <begin position="51"/>
        <end position="85"/>
    </location>
</feature>
<evidence type="ECO:0000256" key="1">
    <source>
        <dbReference type="SAM" id="MobiDB-lite"/>
    </source>
</evidence>
<name>A0ABZ2LH43_9BACT</name>
<feature type="compositionally biased region" description="Gly residues" evidence="1">
    <location>
        <begin position="58"/>
        <end position="71"/>
    </location>
</feature>
<dbReference type="PANTHER" id="PTHR23150">
    <property type="entry name" value="SULFATASE MODIFYING FACTOR 1, 2"/>
    <property type="match status" value="1"/>
</dbReference>